<keyword evidence="2" id="KW-1185">Reference proteome</keyword>
<name>A0A9P4KAY4_9PLEO</name>
<sequence length="150" mass="16653">MRLTTFVLLADPQIGGIANDTADYAKQMGIMSNLNQELNNIHTYPFPLNNENITLLGIKRSEYINQPDAVFFAGDLTQYGGSIGLESWAFPTKNAANWQGGEKLWNFRILYDPEHPREGITQLNNCGPVYFSLGNHGTSVVLALTMAKET</sequence>
<dbReference type="InterPro" id="IPR029052">
    <property type="entry name" value="Metallo-depent_PP-like"/>
</dbReference>
<protein>
    <submittedName>
        <fullName evidence="1">Uncharacterized protein</fullName>
    </submittedName>
</protein>
<dbReference type="SUPFAM" id="SSF56300">
    <property type="entry name" value="Metallo-dependent phosphatases"/>
    <property type="match status" value="1"/>
</dbReference>
<accession>A0A9P4KAY4</accession>
<proteinExistence type="predicted"/>
<comment type="caution">
    <text evidence="1">The sequence shown here is derived from an EMBL/GenBank/DDBJ whole genome shotgun (WGS) entry which is preliminary data.</text>
</comment>
<evidence type="ECO:0000313" key="1">
    <source>
        <dbReference type="EMBL" id="KAF2265130.1"/>
    </source>
</evidence>
<dbReference type="Proteomes" id="UP000800093">
    <property type="component" value="Unassembled WGS sequence"/>
</dbReference>
<gene>
    <name evidence="1" type="ORF">CC78DRAFT_206559</name>
</gene>
<dbReference type="AlphaFoldDB" id="A0A9P4KAY4"/>
<organism evidence="1 2">
    <name type="scientific">Lojkania enalia</name>
    <dbReference type="NCBI Taxonomy" id="147567"/>
    <lineage>
        <taxon>Eukaryota</taxon>
        <taxon>Fungi</taxon>
        <taxon>Dikarya</taxon>
        <taxon>Ascomycota</taxon>
        <taxon>Pezizomycotina</taxon>
        <taxon>Dothideomycetes</taxon>
        <taxon>Pleosporomycetidae</taxon>
        <taxon>Pleosporales</taxon>
        <taxon>Pleosporales incertae sedis</taxon>
        <taxon>Lojkania</taxon>
    </lineage>
</organism>
<reference evidence="2" key="1">
    <citation type="journal article" date="2020" name="Stud. Mycol.">
        <title>101 Dothideomycetes genomes: A test case for predicting lifestyles and emergence of pathogens.</title>
        <authorList>
            <person name="Haridas S."/>
            <person name="Albert R."/>
            <person name="Binder M."/>
            <person name="Bloem J."/>
            <person name="LaButti K."/>
            <person name="Salamov A."/>
            <person name="Andreopoulos B."/>
            <person name="Baker S."/>
            <person name="Barry K."/>
            <person name="Bills G."/>
            <person name="Bluhm B."/>
            <person name="Cannon C."/>
            <person name="Castanera R."/>
            <person name="Culley D."/>
            <person name="Daum C."/>
            <person name="Ezra D."/>
            <person name="Gonzalez J."/>
            <person name="Henrissat B."/>
            <person name="Kuo A."/>
            <person name="Liang C."/>
            <person name="Lipzen A."/>
            <person name="Lutzoni F."/>
            <person name="Magnuson J."/>
            <person name="Mondo S."/>
            <person name="Nolan M."/>
            <person name="Ohm R."/>
            <person name="Pangilinan J."/>
            <person name="Park H.-J."/>
            <person name="Ramirez L."/>
            <person name="Alfaro M."/>
            <person name="Sun H."/>
            <person name="Tritt A."/>
            <person name="Yoshinaga Y."/>
            <person name="Zwiers L.-H."/>
            <person name="Turgeon B."/>
            <person name="Goodwin S."/>
            <person name="Spatafora J."/>
            <person name="Crous P."/>
            <person name="Grigoriev I."/>
        </authorList>
    </citation>
    <scope>NUCLEOTIDE SEQUENCE [LARGE SCALE GENOMIC DNA]</scope>
    <source>
        <strain evidence="2">CBS 304.66</strain>
    </source>
</reference>
<dbReference type="EMBL" id="ML986610">
    <property type="protein sequence ID" value="KAF2265130.1"/>
    <property type="molecule type" value="Genomic_DNA"/>
</dbReference>
<evidence type="ECO:0000313" key="2">
    <source>
        <dbReference type="Proteomes" id="UP000800093"/>
    </source>
</evidence>